<dbReference type="GO" id="GO:0005737">
    <property type="term" value="C:cytoplasm"/>
    <property type="evidence" value="ECO:0007669"/>
    <property type="project" value="TreeGrafter"/>
</dbReference>
<dbReference type="AlphaFoldDB" id="A0A7C3PSH6"/>
<organism evidence="2">
    <name type="scientific">Oscillatoriales cyanobacterium SpSt-418</name>
    <dbReference type="NCBI Taxonomy" id="2282169"/>
    <lineage>
        <taxon>Bacteria</taxon>
        <taxon>Bacillati</taxon>
        <taxon>Cyanobacteriota</taxon>
        <taxon>Cyanophyceae</taxon>
        <taxon>Oscillatoriophycideae</taxon>
        <taxon>Oscillatoriales</taxon>
    </lineage>
</organism>
<comment type="caution">
    <text evidence="2">The sequence shown here is derived from an EMBL/GenBank/DDBJ whole genome shotgun (WGS) entry which is preliminary data.</text>
</comment>
<dbReference type="EMBL" id="DSRU01000294">
    <property type="protein sequence ID" value="HFN00122.1"/>
    <property type="molecule type" value="Genomic_DNA"/>
</dbReference>
<name>A0A7C3PSH6_9CYAN</name>
<evidence type="ECO:0000313" key="2">
    <source>
        <dbReference type="EMBL" id="HFN00122.1"/>
    </source>
</evidence>
<dbReference type="GO" id="GO:0004620">
    <property type="term" value="F:phospholipase activity"/>
    <property type="evidence" value="ECO:0007669"/>
    <property type="project" value="TreeGrafter"/>
</dbReference>
<dbReference type="PANTHER" id="PTHR23509">
    <property type="entry name" value="PA-PL1 PHOSPHOLIPASE FAMILY"/>
    <property type="match status" value="1"/>
</dbReference>
<accession>A0A7C3PSH6</accession>
<protein>
    <recommendedName>
        <fullName evidence="3">DDHD domain-containing protein</fullName>
    </recommendedName>
</protein>
<evidence type="ECO:0008006" key="3">
    <source>
        <dbReference type="Google" id="ProtNLM"/>
    </source>
</evidence>
<reference evidence="2" key="1">
    <citation type="journal article" date="2020" name="mSystems">
        <title>Genome- and Community-Level Interaction Insights into Carbon Utilization and Element Cycling Functions of Hydrothermarchaeota in Hydrothermal Sediment.</title>
        <authorList>
            <person name="Zhou Z."/>
            <person name="Liu Y."/>
            <person name="Xu W."/>
            <person name="Pan J."/>
            <person name="Luo Z.H."/>
            <person name="Li M."/>
        </authorList>
    </citation>
    <scope>NUCLEOTIDE SEQUENCE [LARGE SCALE GENOMIC DNA]</scope>
    <source>
        <strain evidence="2">SpSt-418</strain>
    </source>
</reference>
<gene>
    <name evidence="2" type="ORF">ENR64_20665</name>
</gene>
<feature type="compositionally biased region" description="Basic and acidic residues" evidence="1">
    <location>
        <begin position="201"/>
        <end position="219"/>
    </location>
</feature>
<proteinExistence type="predicted"/>
<sequence length="359" mass="41801">MPQKHYLVFIHGMGEPQLPNQIYDPSFDELWKRTAQALRQQTQSDAIKINPTNGMIQMPEVEYFPIHTNWHMKLDETIPSVTDAEKVLFDKSYRDAQTNQFQGNFIQRKAHEFATFFLGDVTAYVSPDVNLIRRTVWEQIWRGYDCLGFEEMLQEEGATYSIIAHSLGSVIAFDYLHHIFQDQDPFMQGKPIKPFLPRQNLQERPEDRRVDETQREKGVLPDPTSDLIRPLLQERFRYFFTLGSPIGLFMLRNGTLWMDSTPFSHIFNPVQGCDRGWYNFYDRMDLVAYPLKNLFDCNNQANGACVLEDVRVRNWGIPLKDSHVGYWKKQAVAQKIAEQLLLLGQKPSTSPAVPALMYR</sequence>
<dbReference type="PANTHER" id="PTHR23509:SF10">
    <property type="entry name" value="LD21067P"/>
    <property type="match status" value="1"/>
</dbReference>
<evidence type="ECO:0000256" key="1">
    <source>
        <dbReference type="SAM" id="MobiDB-lite"/>
    </source>
</evidence>
<dbReference type="InterPro" id="IPR058055">
    <property type="entry name" value="PA-PLA1"/>
</dbReference>
<feature type="region of interest" description="Disordered" evidence="1">
    <location>
        <begin position="197"/>
        <end position="219"/>
    </location>
</feature>